<evidence type="ECO:0000313" key="1">
    <source>
        <dbReference type="EMBL" id="MBW84891.1"/>
    </source>
</evidence>
<dbReference type="AlphaFoldDB" id="A0A2P2IUJ2"/>
<name>A0A2P2IUJ2_RHIMU</name>
<reference evidence="1" key="1">
    <citation type="submission" date="2018-02" db="EMBL/GenBank/DDBJ databases">
        <title>Rhizophora mucronata_Transcriptome.</title>
        <authorList>
            <person name="Meera S.P."/>
            <person name="Sreeshan A."/>
            <person name="Augustine A."/>
        </authorList>
    </citation>
    <scope>NUCLEOTIDE SEQUENCE</scope>
    <source>
        <tissue evidence="1">Leaf</tissue>
    </source>
</reference>
<sequence>MFIHLQMSSSIWVGKLLKSLTRIKSCKSSQYSKFLVYGH</sequence>
<proteinExistence type="predicted"/>
<organism evidence="1">
    <name type="scientific">Rhizophora mucronata</name>
    <name type="common">Asiatic mangrove</name>
    <dbReference type="NCBI Taxonomy" id="61149"/>
    <lineage>
        <taxon>Eukaryota</taxon>
        <taxon>Viridiplantae</taxon>
        <taxon>Streptophyta</taxon>
        <taxon>Embryophyta</taxon>
        <taxon>Tracheophyta</taxon>
        <taxon>Spermatophyta</taxon>
        <taxon>Magnoliopsida</taxon>
        <taxon>eudicotyledons</taxon>
        <taxon>Gunneridae</taxon>
        <taxon>Pentapetalae</taxon>
        <taxon>rosids</taxon>
        <taxon>fabids</taxon>
        <taxon>Malpighiales</taxon>
        <taxon>Rhizophoraceae</taxon>
        <taxon>Rhizophora</taxon>
    </lineage>
</organism>
<dbReference type="EMBL" id="GGEC01004408">
    <property type="protein sequence ID" value="MBW84891.1"/>
    <property type="molecule type" value="Transcribed_RNA"/>
</dbReference>
<protein>
    <submittedName>
        <fullName evidence="1">Uncharacterized protein</fullName>
    </submittedName>
</protein>
<accession>A0A2P2IUJ2</accession>